<reference evidence="1 2" key="1">
    <citation type="submission" date="2019-07" db="EMBL/GenBank/DDBJ databases">
        <title>Whole genome shotgun sequence of Cellulomonas persica NBRC 101101.</title>
        <authorList>
            <person name="Hosoyama A."/>
            <person name="Uohara A."/>
            <person name="Ohji S."/>
            <person name="Ichikawa N."/>
        </authorList>
    </citation>
    <scope>NUCLEOTIDE SEQUENCE [LARGE SCALE GENOMIC DNA]</scope>
    <source>
        <strain evidence="1 2">NBRC 101101</strain>
    </source>
</reference>
<sequence>MPPTDLRTEPAWASRAPKELLVWGSRAPQMGLVWGTRALPEGPVWRGRARHPRQARRLALYRLGIPSRVWFSRRNDEISRRSTAAALHSTCDE</sequence>
<name>A0A510UX80_9CELL</name>
<dbReference type="Proteomes" id="UP000321386">
    <property type="component" value="Unassembled WGS sequence"/>
</dbReference>
<organism evidence="1 2">
    <name type="scientific">Cellulomonas persica</name>
    <dbReference type="NCBI Taxonomy" id="76861"/>
    <lineage>
        <taxon>Bacteria</taxon>
        <taxon>Bacillati</taxon>
        <taxon>Actinomycetota</taxon>
        <taxon>Actinomycetes</taxon>
        <taxon>Micrococcales</taxon>
        <taxon>Cellulomonadaceae</taxon>
        <taxon>Cellulomonas</taxon>
    </lineage>
</organism>
<dbReference type="EMBL" id="BJUA01000005">
    <property type="protein sequence ID" value="GEK17680.1"/>
    <property type="molecule type" value="Genomic_DNA"/>
</dbReference>
<accession>A0A510UX80</accession>
<dbReference type="AlphaFoldDB" id="A0A510UX80"/>
<evidence type="ECO:0000313" key="2">
    <source>
        <dbReference type="Proteomes" id="UP000321386"/>
    </source>
</evidence>
<evidence type="ECO:0000313" key="1">
    <source>
        <dbReference type="EMBL" id="GEK17680.1"/>
    </source>
</evidence>
<protein>
    <submittedName>
        <fullName evidence="1">Uncharacterized protein</fullName>
    </submittedName>
</protein>
<keyword evidence="2" id="KW-1185">Reference proteome</keyword>
<proteinExistence type="predicted"/>
<comment type="caution">
    <text evidence="1">The sequence shown here is derived from an EMBL/GenBank/DDBJ whole genome shotgun (WGS) entry which is preliminary data.</text>
</comment>
<gene>
    <name evidence="1" type="ORF">CPE01_14130</name>
</gene>